<evidence type="ECO:0000256" key="7">
    <source>
        <dbReference type="SAM" id="Coils"/>
    </source>
</evidence>
<keyword evidence="3" id="KW-0677">Repeat</keyword>
<evidence type="ECO:0000256" key="4">
    <source>
        <dbReference type="ARBA" id="ARBA00022989"/>
    </source>
</evidence>
<feature type="compositionally biased region" description="Low complexity" evidence="8">
    <location>
        <begin position="6587"/>
        <end position="6610"/>
    </location>
</feature>
<organism evidence="11 12">
    <name type="scientific">Edaphochlamys debaryana</name>
    <dbReference type="NCBI Taxonomy" id="47281"/>
    <lineage>
        <taxon>Eukaryota</taxon>
        <taxon>Viridiplantae</taxon>
        <taxon>Chlorophyta</taxon>
        <taxon>core chlorophytes</taxon>
        <taxon>Chlorophyceae</taxon>
        <taxon>CS clade</taxon>
        <taxon>Chlamydomonadales</taxon>
        <taxon>Chlamydomonadales incertae sedis</taxon>
        <taxon>Edaphochlamys</taxon>
    </lineage>
</organism>
<feature type="domain" description="Apple" evidence="10">
    <location>
        <begin position="1178"/>
        <end position="1263"/>
    </location>
</feature>
<proteinExistence type="predicted"/>
<keyword evidence="7" id="KW-0175">Coiled coil</keyword>
<dbReference type="PROSITE" id="PS50948">
    <property type="entry name" value="PAN"/>
    <property type="match status" value="11"/>
</dbReference>
<feature type="compositionally biased region" description="Pro residues" evidence="8">
    <location>
        <begin position="3767"/>
        <end position="3807"/>
    </location>
</feature>
<dbReference type="PANTHER" id="PTHR24216:SF65">
    <property type="entry name" value="PAXILLIN-LIKE PROTEIN 1"/>
    <property type="match status" value="1"/>
</dbReference>
<dbReference type="Pfam" id="PF08016">
    <property type="entry name" value="PKD_channel"/>
    <property type="match status" value="1"/>
</dbReference>
<feature type="compositionally biased region" description="Low complexity" evidence="8">
    <location>
        <begin position="4809"/>
        <end position="4818"/>
    </location>
</feature>
<name>A0A835XYC1_9CHLO</name>
<feature type="compositionally biased region" description="Low complexity" evidence="8">
    <location>
        <begin position="6514"/>
        <end position="6528"/>
    </location>
</feature>
<feature type="transmembrane region" description="Helical" evidence="9">
    <location>
        <begin position="5755"/>
        <end position="5776"/>
    </location>
</feature>
<feature type="region of interest" description="Disordered" evidence="8">
    <location>
        <begin position="6052"/>
        <end position="6154"/>
    </location>
</feature>
<evidence type="ECO:0000313" key="11">
    <source>
        <dbReference type="EMBL" id="KAG2491872.1"/>
    </source>
</evidence>
<dbReference type="InterPro" id="IPR000177">
    <property type="entry name" value="Apple"/>
</dbReference>
<feature type="region of interest" description="Disordered" evidence="8">
    <location>
        <begin position="4853"/>
        <end position="4874"/>
    </location>
</feature>
<feature type="transmembrane region" description="Helical" evidence="9">
    <location>
        <begin position="5864"/>
        <end position="5892"/>
    </location>
</feature>
<comment type="subcellular location">
    <subcellularLocation>
        <location evidence="1">Membrane</location>
        <topology evidence="1">Multi-pass membrane protein</topology>
    </subcellularLocation>
</comment>
<feature type="region of interest" description="Disordered" evidence="8">
    <location>
        <begin position="4783"/>
        <end position="4819"/>
    </location>
</feature>
<feature type="domain" description="Apple" evidence="10">
    <location>
        <begin position="3699"/>
        <end position="3769"/>
    </location>
</feature>
<feature type="compositionally biased region" description="Polar residues" evidence="8">
    <location>
        <begin position="6420"/>
        <end position="6429"/>
    </location>
</feature>
<feature type="region of interest" description="Disordered" evidence="8">
    <location>
        <begin position="6837"/>
        <end position="7011"/>
    </location>
</feature>
<dbReference type="Gene3D" id="3.50.4.10">
    <property type="entry name" value="Hepatocyte Growth Factor"/>
    <property type="match status" value="4"/>
</dbReference>
<dbReference type="SMART" id="SM00223">
    <property type="entry name" value="APPLE"/>
    <property type="match status" value="3"/>
</dbReference>
<gene>
    <name evidence="11" type="ORF">HYH03_009825</name>
</gene>
<feature type="region of interest" description="Disordered" evidence="8">
    <location>
        <begin position="3304"/>
        <end position="3352"/>
    </location>
</feature>
<dbReference type="GO" id="GO:0016020">
    <property type="term" value="C:membrane"/>
    <property type="evidence" value="ECO:0007669"/>
    <property type="project" value="UniProtKB-SubCell"/>
</dbReference>
<feature type="region of interest" description="Disordered" evidence="8">
    <location>
        <begin position="5604"/>
        <end position="5638"/>
    </location>
</feature>
<feature type="region of interest" description="Disordered" evidence="8">
    <location>
        <begin position="617"/>
        <end position="650"/>
    </location>
</feature>
<dbReference type="EMBL" id="JAEHOE010000049">
    <property type="protein sequence ID" value="KAG2491872.1"/>
    <property type="molecule type" value="Genomic_DNA"/>
</dbReference>
<dbReference type="GO" id="GO:0006508">
    <property type="term" value="P:proteolysis"/>
    <property type="evidence" value="ECO:0007669"/>
    <property type="project" value="InterPro"/>
</dbReference>
<feature type="compositionally biased region" description="Low complexity" evidence="8">
    <location>
        <begin position="5286"/>
        <end position="5305"/>
    </location>
</feature>
<evidence type="ECO:0000256" key="2">
    <source>
        <dbReference type="ARBA" id="ARBA00022692"/>
    </source>
</evidence>
<evidence type="ECO:0000256" key="6">
    <source>
        <dbReference type="ARBA" id="ARBA00023157"/>
    </source>
</evidence>
<evidence type="ECO:0000256" key="1">
    <source>
        <dbReference type="ARBA" id="ARBA00004141"/>
    </source>
</evidence>
<dbReference type="GO" id="GO:0005576">
    <property type="term" value="C:extracellular region"/>
    <property type="evidence" value="ECO:0007669"/>
    <property type="project" value="InterPro"/>
</dbReference>
<feature type="compositionally biased region" description="Polar residues" evidence="8">
    <location>
        <begin position="6837"/>
        <end position="6857"/>
    </location>
</feature>
<feature type="compositionally biased region" description="Acidic residues" evidence="8">
    <location>
        <begin position="5619"/>
        <end position="5631"/>
    </location>
</feature>
<evidence type="ECO:0000259" key="10">
    <source>
        <dbReference type="PROSITE" id="PS50948"/>
    </source>
</evidence>
<feature type="compositionally biased region" description="Low complexity" evidence="8">
    <location>
        <begin position="6124"/>
        <end position="6133"/>
    </location>
</feature>
<feature type="compositionally biased region" description="Polar residues" evidence="8">
    <location>
        <begin position="6918"/>
        <end position="6928"/>
    </location>
</feature>
<feature type="region of interest" description="Disordered" evidence="8">
    <location>
        <begin position="6493"/>
        <end position="6610"/>
    </location>
</feature>
<evidence type="ECO:0000256" key="3">
    <source>
        <dbReference type="ARBA" id="ARBA00022737"/>
    </source>
</evidence>
<feature type="transmembrane region" description="Helical" evidence="9">
    <location>
        <begin position="5797"/>
        <end position="5820"/>
    </location>
</feature>
<feature type="compositionally biased region" description="Pro residues" evidence="8">
    <location>
        <begin position="3314"/>
        <end position="3352"/>
    </location>
</feature>
<feature type="compositionally biased region" description="Low complexity" evidence="8">
    <location>
        <begin position="6893"/>
        <end position="6914"/>
    </location>
</feature>
<feature type="region of interest" description="Disordered" evidence="8">
    <location>
        <begin position="6335"/>
        <end position="6438"/>
    </location>
</feature>
<feature type="coiled-coil region" evidence="7">
    <location>
        <begin position="6627"/>
        <end position="6660"/>
    </location>
</feature>
<dbReference type="SMART" id="SM00473">
    <property type="entry name" value="PAN_AP"/>
    <property type="match status" value="9"/>
</dbReference>
<dbReference type="PANTHER" id="PTHR24216">
    <property type="entry name" value="PAXILLIN-RELATED"/>
    <property type="match status" value="1"/>
</dbReference>
<keyword evidence="12" id="KW-1185">Reference proteome</keyword>
<keyword evidence="5 9" id="KW-0472">Membrane</keyword>
<feature type="domain" description="Apple" evidence="10">
    <location>
        <begin position="2775"/>
        <end position="2853"/>
    </location>
</feature>
<feature type="domain" description="Apple" evidence="10">
    <location>
        <begin position="2604"/>
        <end position="2676"/>
    </location>
</feature>
<feature type="compositionally biased region" description="Polar residues" evidence="8">
    <location>
        <begin position="6254"/>
        <end position="6272"/>
    </location>
</feature>
<comment type="caution">
    <text evidence="11">The sequence shown here is derived from an EMBL/GenBank/DDBJ whole genome shotgun (WGS) entry which is preliminary data.</text>
</comment>
<feature type="compositionally biased region" description="Gly residues" evidence="8">
    <location>
        <begin position="6089"/>
        <end position="6101"/>
    </location>
</feature>
<feature type="region of interest" description="Disordered" evidence="8">
    <location>
        <begin position="1715"/>
        <end position="1778"/>
    </location>
</feature>
<feature type="compositionally biased region" description="Basic and acidic residues" evidence="8">
    <location>
        <begin position="6869"/>
        <end position="6881"/>
    </location>
</feature>
<protein>
    <recommendedName>
        <fullName evidence="10">Apple domain-containing protein</fullName>
    </recommendedName>
</protein>
<dbReference type="Gene3D" id="1.10.287.70">
    <property type="match status" value="1"/>
</dbReference>
<dbReference type="OrthoDB" id="536369at2759"/>
<dbReference type="InterPro" id="IPR013122">
    <property type="entry name" value="PKD1_2_channel"/>
</dbReference>
<feature type="compositionally biased region" description="Low complexity" evidence="8">
    <location>
        <begin position="4853"/>
        <end position="4872"/>
    </location>
</feature>
<evidence type="ECO:0000256" key="9">
    <source>
        <dbReference type="SAM" id="Phobius"/>
    </source>
</evidence>
<evidence type="ECO:0000256" key="8">
    <source>
        <dbReference type="SAM" id="MobiDB-lite"/>
    </source>
</evidence>
<feature type="region of interest" description="Disordered" evidence="8">
    <location>
        <begin position="6203"/>
        <end position="6290"/>
    </location>
</feature>
<feature type="domain" description="Apple" evidence="10">
    <location>
        <begin position="1451"/>
        <end position="1532"/>
    </location>
</feature>
<dbReference type="InterPro" id="IPR003609">
    <property type="entry name" value="Pan_app"/>
</dbReference>
<reference evidence="11" key="1">
    <citation type="journal article" date="2020" name="bioRxiv">
        <title>Comparative genomics of Chlamydomonas.</title>
        <authorList>
            <person name="Craig R.J."/>
            <person name="Hasan A.R."/>
            <person name="Ness R.W."/>
            <person name="Keightley P.D."/>
        </authorList>
    </citation>
    <scope>NUCLEOTIDE SEQUENCE</scope>
    <source>
        <strain evidence="11">CCAP 11/70</strain>
    </source>
</reference>
<feature type="region of interest" description="Disordered" evidence="8">
    <location>
        <begin position="5264"/>
        <end position="5305"/>
    </location>
</feature>
<feature type="region of interest" description="Disordered" evidence="8">
    <location>
        <begin position="3757"/>
        <end position="3808"/>
    </location>
</feature>
<dbReference type="Pfam" id="PF14295">
    <property type="entry name" value="PAN_4"/>
    <property type="match status" value="11"/>
</dbReference>
<accession>A0A835XYC1</accession>
<evidence type="ECO:0000256" key="5">
    <source>
        <dbReference type="ARBA" id="ARBA00023136"/>
    </source>
</evidence>
<feature type="region of interest" description="Disordered" evidence="8">
    <location>
        <begin position="4732"/>
        <end position="4765"/>
    </location>
</feature>
<feature type="compositionally biased region" description="Acidic residues" evidence="8">
    <location>
        <begin position="6882"/>
        <end position="6892"/>
    </location>
</feature>
<sequence>MAPVPIRYTPVVPGAAWGVQDCRAPNYVTDIIMTDYSTSYLAYFELSGCQDTSAPSGSPMGIFDNSAGGWTMYRLSCPDGFDAIEAVEEAIYDGGFPTYYNPAVQFRVRCSNGTWSGTVGSGADLPGTTTVTTRITCPLFGSVISGVGFYANSTVAGSLQITCTTKDGTTTPSPLGVCVTQPGYWHVSGVLDLSRTTIKEWEYNNVTSNSYLTSAFGDCTVTSSCSSLAYGYSVASAGYMLLQDGASSSLQEFKPTDGGGECYGTFARTVAGPRQYYCVYGLTLLSPSYNATLGPFVAPTCADKCTVASSPECQYFETDSFGNKCNQRTTPFSTTDTFGWSAATDQLACWSASEPWFCFPDGFSLSGTLVGTSVNKRATPDQCRYDCEWAPTCQHFSFNPTTFDCLLYTGTIQTGVRSAGVQGATASGFRTCVKTPQHQGFSSEGFPYGSLCFPAVSLSGAPAAAVHSAPNQPSSCAYLCAASGSCGHWTLTTDGSCQLYGKDSSLGRNNQSDVYGQDQTVVQSCMLVTGQYECMAANMSVKHTVLSVNASAVTLTMCAELCTANSLCQAVWYQADNLRCELLGDLFWGSAGQNSYDGAVLVEFQICLRTLSVPPTAPPPPESPLHTSPPPSTPTAPPPPAYPGAPPPPMSPAEANVFTMTIPSYTTSSFVTGYTGYTAACEPGHVMTGLVLDASANSSGIWWTYMKVESCTNGQNSGIEFPGKMRPSGVAATGNFSCTSGFNGLQAAEASGPEAPVFSIELRCDENEVTSYTSPPIGTGPGVGTTSPISMRCPPGGAISQIDVYGNDSLISEAQVFCSPKPSVNWDPLLRCPQVERFTLVPTFSASFPTTLIAEPKWTDISVAFADCIADSACNAISFKIIDDATVTLVTQSVDPLELHTAIGSYLGSDDGGCSGTYVRTPDGPPQYFCVPGLLDSAAEVINITALPPHLCAQACTESSSCMAFRTDPTGSSCTIMATIFTSTGVPVGFDAPAIGATCFAANEPYVCLPTDWALTGSVLSGPSVATNPELCRMACDLDSSCTHYQYTSASFTCTLYDSAWQINGKVPAASADAAADRVCFKTPMHPGLAHTASGATLPFASACYPGVALVDRNTAPPYQTISSPGDTISCAAACEQSSTCVHWALKLNGSCLLFDTSAPVGGQPFDYGPAPDIALSCLTGLGGTYHCLPKRQAIAYTLLATVTNISDFSGCAAACSEADGCVSFKYVPSLEECYLHNTSFYGPTSTNMYLDSAAIAVDFQVCLRTLSRAAQFSNPEDLITENPLACDVASGYTFYPDLTGSPAFSVLRASNATDLVAAAVDCSATGACVAINSTGNELVLLSGNLSAFQTFEVLPSTRTGTCEGLYVASPSMPRQYFCVSGLELPGTAMLTAITTPRDCEVRCTREAGCEAVVMTPGADPGSYNCALRKSLFAANATGAYSVANPNATTCIRTNDPWYCLPDGYDFPGTNSGSSTVASAEDCANACFWDEGCSGYTFSPNSSVCIKRLGILRPSSPDGAAALAADAAQRSCIKTQSAAAVSPNGTYGIWQLVCYGGVSLGGTVLTSFPQTDLRTCASQCSSQGPTCQHFHLLPNNTCELRTDAFGNDASTNTTFGAAPGVVTTACLRATGAFECLPMGVPVSYGLALALNGAAATKDICAAQCLGTSSCSILAYDSTAQTCSLFREEFTGTVPTNTSSTTQYCLLTPNQRQTFGNARLTLSPPPPLPSPPLPSPPLPSPPLPSPPPPLPLPPSPPMPSPPLLSPPPPAAPPPPPLVSEFSPPPPSLLNVPCPVPVGHAFFPDPVGNSSAAFAVLQTSAQVTVAAAASECSAIPACLAVNATGTGFVLLSGSASQFQSSMPLPSAPALPGSCSGLYVASPKAPRQLHCIPGLDVPGTMTFNSTVPDRRTCELYCSDPACVASVFRHDAATNQSYCTVLTSVFTSPTYSFGDYSVSTCFVAPDPWLCLPPGYDLPGANASIAYDVSSAEDCAASCAASTDCPAYVYSPANRTCAVRTYTFRANNVGAPGLSGDPNLRACLKTPQAVYGFVKNESYSHVCFAGVDMAGTQLMRTTGIEAGYCAHFCASYGSSCSHWHITAAGVCDVRGNAFSPTVSPTVNGTTYGMSDDVAMACLRTSGTFECLSPTLTVGFVNTIASLSAIATIDECASSCLLHSTCDLFQYDNATLVCTLGTQPVLTDNGRAQPTARIPPPGTPPPSLPGQPPPPSEPPPLAPAGVSPPPSIAPPPMPPSVTPLQILVVPSYNTSTFVTNYTGYGLQCSDGHIMTGLQLDASSNSSGRWWTYARLASCTDGPYFFNEFPEANRPTGINGANFTCASGFVGLSAVEFQDTPSPVYDVKLRCDDGGVTSFTTPGIGLGPGQGVQQSFSARCPPGGAISQILLNGNTSLISAATVRCSPKPYVDWDPVLRCPQQPGFTLMPTFFAASALNLTTLPANTDASAALSTCLADPGCTSVAFEVDEAGTQTFTTQFSNSAELEAYMSTNAASVEGCSGTYAKTPEGPRQYFCVPGLTDAAAGVLNTSSVPPHLCAQACNDAPEACFAFATDPSGSRCTLLTSLLTSAAVPVKYNTSAVGTVCFAANEPYQCVPAGWRLGGTQYSIVQQLLTPELCRKYCDDTGAPCTHYTYNASTFSCMLLYDTWLNSGGNAAEAAPGISRACFKTPQHPLLSRSKNNTAHLPHTAACFPGVALVNRATTPPFLTFGPPGSTTSCALQCYQRPICTHWSLLLDGSCLLFNATAQVAAQASGYGPASDVALSCMSHLGGTYHCLPKRQAIAYEELSLLADVATAADCATACSGNSSCVSFKYAAKELSCSLHRVSFAGEGGGGVNGYQANATADFHVCLRTLSMTAQFSNPDALIDREVPTACPLPKGYTFYPNPVGLPMSAFAKLRDANATTALGAANECGSTATCAGFSAVAAGGLALLSGNASLYQGMIDLPGSRASGANCSGLYVASPEEPQQYFCVKGLELPAVALGSSALTPRACEAQCSLTTGCEAVAMTPGATNATVNCSFHGAVFTANATGAYAVGVANLTTCVRTNDPWYCLPDGYDLPGTSGGTFSSPTGEDCANQCMGDSGCSGYIFLSNSSLCVRRSGILSGSAQNGAAGLAADPAQRSCIKTQSAAVAGADRTVGMWQLVCYGGVSLGGTVLTSFPQTDLRTCASQCSSQGATCQHFHLLPNNTCELRTDVFSTFGAVPNVLMSCLRTTGTFECLPVGQPLALGEPLVTNVTVNGSEACAAQCLATTGCSLMSYDSSSKLCSSYRKEFVGAVPSIPPTTQFCLRTPNLRKTFGDPRTTSPPPSPAPPSPQPPMPSPPSPSPPQPSPPPSPPAPGPTPCPVAAGYPFFSDPVGPGSSALSFLRNATASTLSGAVSECSAAATCAAVSATASGLQLLTGNATTFQSLVLVPNAPTAPGACRGTYVKSPASPRQFMCIPGLSMPGVALNALGEVSSRRACELFCAGDSNCKAATAQTTATPGIFDCTLMFSVLPSTGVNYTVFDSAMTTCLLAQDPFLCLSDGHEVGGRILSNTVQNSSESCMNLAYRAICSAFVYSPTTRICSLRDLPYISSAAAVPGPAADPQQRSCIKTAQTSYGNSSGLWSHVCYSGVDMGGTALGQYGISDPAMCANACAAFGDNCTHWQIDAVGRCEARSGAFRAGANATYQLSNDVSLACLRANGTLECLPPGVTVGHNSVLSSTPAVASLQDCASSCLQSADCQLISYDNSTRTCDLCRNAFAGTPSNVATSTQPRPRPPPSPSPPSPPSPSPPSPKPPPPKPITAGDSPPPPPPVVLVRELSIENLAPPPPSAIPDVDPPEITLLGSAALTLEVFSPYTERGALAMDGREGRVPVRISGGSAINTTVATPSNKPWLVTYEAADQSGNSARRQRQVAVVDTCAASGEFRCANTLRCSVFKSCAAGLGGTGSTSTTSTQQALARPPDNIAPVITVLGSGVRYITPSGSRGMINTLTVGSSFADPGASAIDEVPTATGASTFVAVSVFTSIVDPQGQAISSISTRFPTGNDTETAVPYLITYSAVDDAGNTAARVRRRVYIMCRAPEFACPADDDGDTLRCSFNQICGVATTDSNEDDDTDAATTAAQALVPTLALNGEQVLTVSQGFVYAPCRAGSTGVCEAGATATLKSPGDLSSQIRACATGVTNPLPYDLVGLTYCNLNTKKPGNYSLSFHLTWPSVGEVVVYRFVLVEELCSGERVCSDGKCSVDQVCASTTSGSAGTAAPAPNSPPTLTLAVTSTLGLKVEVKKGYAYQRCAVGQTPTLDEPCELLGTATDAEDGNLTPAIALCPGEDCWKTQCRAHWADRKQPSECGVLVVYDSRGANATAERQISVVSPCATGLNYCEETLTDGSDHWVCVDVSCEQWKQLKDTQDSELSPPRLFLLPGSHTKNLSLAEANQTVFLAYGQPAGFSLAPCSSFAAGAPPAPPSCAAIANDTADGDVTPAISTSVAALCPANATCMGCSVAGLTLGSCLPGTYRVSYTVAGSQGALTTTLALDVAVEQLTTSLLEVRLFPNGTAEGSTSEPAASAFAAQIFTNFTARDAALEPVLESYGIDMDSVRALTFASQPAALLVNQTQEEVPAHYVVRMVLNITTGSATPVNVSGLVPNASTGDDSDSGDSSNTRRLLLGGAGMVPAASLPGPQLQLFRGGAALNAAGGGVVGGAGRRRQLMPVGEEQDAYVIISDEPEDEEPLLTGASVEAAPGVGPQARERVHGAAAGASRQQPEERVPAPQGSRAVLHDAIARGLLGLPERPTAAPAAPTSRSVASPAQRRRALETAATDADPGPAGAGVRGVLASAADQLALALELLRSQASLASSRRFLSPLPDSTSTTTTSSSSSTAQLRHVVRRVLADASGCGSSTIAAPNASAPGVAPGGGVTSSCSTASADPAAVALGVLVGVVGDLDRLTQTMAQQQASMIAIAGSLDDKFTAKDEAYVAALKSLSVYTGSAFANLTAAAQEALALVEATLAQQAANQQALALAVTLLQASVSSTQSMTANAIRVAVVTLDQTSTDGGFSITETDWDAYKSCVEQRTDLMKFYFEASWQHATDSVWYNASATILADEAAAKAAAAKGGSHHRRRHLLLHGLGMEGSGPGLGLYQQRRQQRQQQRLRRGDGEQSAQGGRGALQQQPGCMWPAWLRALPSGVQRVVSLAVQLALKPLGLEAWATSSRPTGADSADEDAHDAAERYRLLPKWNRRYSPAPSHISEHEQPEPYHDLADDRATAYLDSDEAADLGSGASPSARSVERMLKTSTSSSSSSDGSSSDGSDAAASASRFEGYSVGGGVDNDYSLWEVRNIDRERRVGLNNKVLVGLLLHQVRRTNEEIQSNLGIGGKICRTTNFDKLVVGCDDDSSNDLRLSLSGDLGGIGTDPAYNRHSPLYNETLDPASYYNMTQGSPEMNPVNVPFGFFHQPLEGFPDGYPVLMDTRLSAKRAAEAIQYVKDGGFLSASLTKSLRAQVVTYNPDAQVFGYWRVDFDWQDSGVVVGTTRLLGLPAIIYGDSQHQVQARQFVPDFLLARQFVPDFFLVLLVAVYMMLTAWDVYTQLQMQRLRKENRSRLSRWRVLASNRVAASDRPQRRPAGPVDSDSDASTDDEYEERPDAPPRKYKPRMSAKWVLYEATICALMAAALAVFFSYAVNLSSQDNFVSRYDVYDADTFVQSRYFLLKRSDSASVTVTAANGSVIASSPEAGQPNRWRLPADRQPLEGTGAMFARVNSMYSALVTYTFLQGLILAMVVVRWLNYIGFQPRLSIISGTLARAMPDLVHFAVVVILCVVMFAATACIVFGQGEKELSDIGNAVYTMLKYVLLPPDPALFERLLSNDVTKTGLEWFLAGLMFVLGHLFFGFVLWNFVVAFLVYPFSKLKWLVAHKPGVPEDVIHLARWQWQHLRHQAPKNKHIFWNLKQWLSNIETGPILTRLQKSVANLRAAVSRKTLSTAPSAGAAQAEPLQAWGVAISAASQQAHHRVSQDTPVSGSGGVKDASGKLQRPRTAVLKLDPKNRPMDSDEIARALHAASRAALVPHSQSGARFSEDSDDSVTVTGSGSGAHHSSSRHGGTIGGTADGGEGPEGQRKSSRVVLGNQSKSGGGGQASSRRQSLGGPSRGFLGGPSRAAMLGGPSKAALQHAITRATAGPNKDEDEEVAQEADLLSDAVMANLLVRFGQNNAKDLAAAAPVPMERPHRGRTGGPGRSQGSTVSGDVGASGAAGSTKVTFNGGDMGTSRKSLGNKSSTHGGSQHSTAPGGLPTSPTGPAPGTIPAIKSVAAEDNALRSVSITGTNNDLPPLPPPPVPAAVRQTRFASQTGETLTAPVPEPVSTYRSIGGGATGERSRHGSHDLVGASVLAPPLPSSKPSSSERLSVDRTSADRPPAAPQTAAPQPGTIWAPGTVQPTVDTDSFTLPPGPPPPPPFNFDEAAGPGISLAGLHATSKANMPGHLPAWPTMHRPGDEELATIISPIVEAAASSDGPRADANLPALSPTDEGPPAEVAAAAGLPVPRTSRTNLSSSGGVNLSVPKSNTTSGGGSGAGPVAESKELWAQRPPRPPLSARRLRVDVGPGPTLSPRPGSGSGSWSLGCSRGVRSSAGPVAEALGGAMMARARHQRREKEEEAEQERERARLQAEAAQGQEAALCAALLTHMAATVRALVAHLAAMLAQVLAAGREVEDMAAMVSDLLAATQSAAMLSDRRARMVALQMTLERAMRDGSIAEPERPRELLAPLPDLDSDLPDMKILQDQMRAEKLAERRERELRAMRQGAPVGTAAARALAATGGAPAISPGVMAAINRNTTLTRGGVVIQGSVTSVGPMSPGSDTVASRAGSTVSTMANKRRGWGARRRGMAEAEAEARELAEGEGGEGDNADGDGASPSRGGRPRSAGRSVGAGPSPVRQSRFAQQSTAAGAAAGPGAGAGAGAAQAADTDVERSPGSAGNFESVLRGAPSRRAPQGSVAAALAGALTPLPAPPSRAGPSRPTTAAAPGQR</sequence>
<feature type="region of interest" description="Disordered" evidence="8">
    <location>
        <begin position="2198"/>
        <end position="2247"/>
    </location>
</feature>
<feature type="domain" description="Apple" evidence="10">
    <location>
        <begin position="2132"/>
        <end position="2206"/>
    </location>
</feature>
<feature type="region of interest" description="Disordered" evidence="8">
    <location>
        <begin position="4635"/>
        <end position="4655"/>
    </location>
</feature>
<feature type="domain" description="Apple" evidence="10">
    <location>
        <begin position="3054"/>
        <end position="3135"/>
    </location>
</feature>
<feature type="transmembrane region" description="Helical" evidence="9">
    <location>
        <begin position="5648"/>
        <end position="5671"/>
    </location>
</feature>
<keyword evidence="6" id="KW-1015">Disulfide bond</keyword>
<feature type="compositionally biased region" description="Low complexity" evidence="8">
    <location>
        <begin position="6226"/>
        <end position="6242"/>
    </location>
</feature>
<keyword evidence="4 9" id="KW-1133">Transmembrane helix</keyword>
<dbReference type="Proteomes" id="UP000612055">
    <property type="component" value="Unassembled WGS sequence"/>
</dbReference>
<feature type="domain" description="Apple" evidence="10">
    <location>
        <begin position="1626"/>
        <end position="1704"/>
    </location>
</feature>
<keyword evidence="2 9" id="KW-0812">Transmembrane</keyword>
<feature type="compositionally biased region" description="Pro residues" evidence="8">
    <location>
        <begin position="2207"/>
        <end position="2247"/>
    </location>
</feature>
<feature type="compositionally biased region" description="Low complexity" evidence="8">
    <location>
        <begin position="6980"/>
        <end position="6989"/>
    </location>
</feature>
<feature type="compositionally biased region" description="Polar residues" evidence="8">
    <location>
        <begin position="6530"/>
        <end position="6549"/>
    </location>
</feature>
<feature type="region of interest" description="Disordered" evidence="8">
    <location>
        <begin position="5129"/>
        <end position="5163"/>
    </location>
</feature>
<feature type="compositionally biased region" description="Pro residues" evidence="8">
    <location>
        <begin position="1722"/>
        <end position="1778"/>
    </location>
</feature>
<feature type="compositionally biased region" description="Low complexity" evidence="8">
    <location>
        <begin position="4784"/>
        <end position="4801"/>
    </location>
</feature>
<feature type="compositionally biased region" description="Basic residues" evidence="8">
    <location>
        <begin position="6858"/>
        <end position="6868"/>
    </location>
</feature>
<feature type="domain" description="Apple" evidence="10">
    <location>
        <begin position="349"/>
        <end position="432"/>
    </location>
</feature>
<evidence type="ECO:0000313" key="12">
    <source>
        <dbReference type="Proteomes" id="UP000612055"/>
    </source>
</evidence>
<feature type="domain" description="Apple" evidence="10">
    <location>
        <begin position="1008"/>
        <end position="1080"/>
    </location>
</feature>
<feature type="transmembrane region" description="Helical" evidence="9">
    <location>
        <begin position="5558"/>
        <end position="5576"/>
    </location>
</feature>
<feature type="region of interest" description="Disordered" evidence="8">
    <location>
        <begin position="5996"/>
        <end position="6036"/>
    </location>
</feature>
<feature type="compositionally biased region" description="Low complexity" evidence="8">
    <location>
        <begin position="6079"/>
        <end position="6088"/>
    </location>
</feature>
<feature type="domain" description="Apple" evidence="10">
    <location>
        <begin position="1966"/>
        <end position="2038"/>
    </location>
</feature>
<dbReference type="Pfam" id="PF00024">
    <property type="entry name" value="PAN_1"/>
    <property type="match status" value="5"/>
</dbReference>